<evidence type="ECO:0000256" key="2">
    <source>
        <dbReference type="ARBA" id="ARBA00012418"/>
    </source>
</evidence>
<dbReference type="Proteomes" id="UP000215405">
    <property type="component" value="Unassembled WGS sequence"/>
</dbReference>
<evidence type="ECO:0000256" key="5">
    <source>
        <dbReference type="ARBA" id="ARBA00022679"/>
    </source>
</evidence>
<sequence length="139" mass="15506">MARVTVEDCIDKVSNRFDLVLLSAHRARLISQGAPITVDRDNDKNAVVSLREIAEETLSPEDLREDMIHSLQKHVEVDEHEHAASDALIEPAREMADEEAGPDVSRDEVDEPATFDRMNEEDLLAGIEGLVAPEKSDDY</sequence>
<dbReference type="OrthoDB" id="9796300at2"/>
<comment type="function">
    <text evidence="11">Promotes RNA polymerase assembly. Latches the N- and C-terminal regions of the beta' subunit thereby facilitating its interaction with the beta and alpha subunits.</text>
</comment>
<proteinExistence type="inferred from homology"/>
<feature type="region of interest" description="Disordered" evidence="12">
    <location>
        <begin position="92"/>
        <end position="139"/>
    </location>
</feature>
<dbReference type="SMART" id="SM01409">
    <property type="entry name" value="RNA_pol_Rpb6"/>
    <property type="match status" value="1"/>
</dbReference>
<reference evidence="14" key="1">
    <citation type="journal article" date="2017" name="Int. J. Syst. Evol. Microbiol.">
        <title>Notoacmeibacter marinus gen. nov., sp. nov., isolated from the gut of a limpet and proposal of Notoacmeibacteraceae fam. nov. in the order Rhizobiales of the class Alphaproteobacteria.</title>
        <authorList>
            <person name="Huang Z."/>
            <person name="Guo F."/>
            <person name="Lai Q."/>
        </authorList>
    </citation>
    <scope>NUCLEOTIDE SEQUENCE [LARGE SCALE GENOMIC DNA]</scope>
    <source>
        <strain evidence="14">XMTR2A4</strain>
    </source>
</reference>
<evidence type="ECO:0000256" key="9">
    <source>
        <dbReference type="ARBA" id="ARBA00030998"/>
    </source>
</evidence>
<comment type="subunit">
    <text evidence="11">The RNAP catalytic core consists of 2 alpha, 1 beta, 1 beta' and 1 omega subunit. When a sigma factor is associated with the core the holoenzyme is formed, which can initiate transcription.</text>
</comment>
<name>A0A231UVL7_9HYPH</name>
<dbReference type="GO" id="GO:0003677">
    <property type="term" value="F:DNA binding"/>
    <property type="evidence" value="ECO:0007669"/>
    <property type="project" value="UniProtKB-UniRule"/>
</dbReference>
<dbReference type="PANTHER" id="PTHR34476">
    <property type="entry name" value="DNA-DIRECTED RNA POLYMERASE SUBUNIT OMEGA"/>
    <property type="match status" value="1"/>
</dbReference>
<evidence type="ECO:0000256" key="12">
    <source>
        <dbReference type="SAM" id="MobiDB-lite"/>
    </source>
</evidence>
<dbReference type="GO" id="GO:0003899">
    <property type="term" value="F:DNA-directed RNA polymerase activity"/>
    <property type="evidence" value="ECO:0007669"/>
    <property type="project" value="UniProtKB-UniRule"/>
</dbReference>
<dbReference type="EC" id="2.7.7.6" evidence="2 11"/>
<evidence type="ECO:0000313" key="13">
    <source>
        <dbReference type="EMBL" id="OXS99365.1"/>
    </source>
</evidence>
<gene>
    <name evidence="11" type="primary">rpoZ</name>
    <name evidence="13" type="ORF">B7H23_14475</name>
</gene>
<dbReference type="NCBIfam" id="TIGR00690">
    <property type="entry name" value="rpoZ"/>
    <property type="match status" value="1"/>
</dbReference>
<evidence type="ECO:0000256" key="3">
    <source>
        <dbReference type="ARBA" id="ARBA00013725"/>
    </source>
</evidence>
<keyword evidence="7 11" id="KW-0804">Transcription</keyword>
<keyword evidence="4 11" id="KW-0240">DNA-directed RNA polymerase</keyword>
<dbReference type="InterPro" id="IPR006110">
    <property type="entry name" value="Pol_omega/Rpo6/RPB6"/>
</dbReference>
<evidence type="ECO:0000256" key="1">
    <source>
        <dbReference type="ARBA" id="ARBA00006711"/>
    </source>
</evidence>
<keyword evidence="14" id="KW-1185">Reference proteome</keyword>
<dbReference type="EMBL" id="NBYO01000003">
    <property type="protein sequence ID" value="OXS99365.1"/>
    <property type="molecule type" value="Genomic_DNA"/>
</dbReference>
<dbReference type="Pfam" id="PF01192">
    <property type="entry name" value="RNA_pol_Rpb6"/>
    <property type="match status" value="1"/>
</dbReference>
<evidence type="ECO:0000256" key="6">
    <source>
        <dbReference type="ARBA" id="ARBA00022695"/>
    </source>
</evidence>
<dbReference type="InterPro" id="IPR003716">
    <property type="entry name" value="DNA-dir_RNA_pol_omega"/>
</dbReference>
<dbReference type="AlphaFoldDB" id="A0A231UVL7"/>
<keyword evidence="6 11" id="KW-0548">Nucleotidyltransferase</keyword>
<evidence type="ECO:0000256" key="4">
    <source>
        <dbReference type="ARBA" id="ARBA00022478"/>
    </source>
</evidence>
<keyword evidence="5 11" id="KW-0808">Transferase</keyword>
<evidence type="ECO:0000313" key="14">
    <source>
        <dbReference type="Proteomes" id="UP000215405"/>
    </source>
</evidence>
<evidence type="ECO:0000256" key="10">
    <source>
        <dbReference type="ARBA" id="ARBA00048552"/>
    </source>
</evidence>
<dbReference type="Gene3D" id="3.90.940.10">
    <property type="match status" value="1"/>
</dbReference>
<comment type="catalytic activity">
    <reaction evidence="10 11">
        <text>RNA(n) + a ribonucleoside 5'-triphosphate = RNA(n+1) + diphosphate</text>
        <dbReference type="Rhea" id="RHEA:21248"/>
        <dbReference type="Rhea" id="RHEA-COMP:14527"/>
        <dbReference type="Rhea" id="RHEA-COMP:17342"/>
        <dbReference type="ChEBI" id="CHEBI:33019"/>
        <dbReference type="ChEBI" id="CHEBI:61557"/>
        <dbReference type="ChEBI" id="CHEBI:140395"/>
        <dbReference type="EC" id="2.7.7.6"/>
    </reaction>
</comment>
<feature type="compositionally biased region" description="Acidic residues" evidence="12">
    <location>
        <begin position="108"/>
        <end position="123"/>
    </location>
</feature>
<dbReference type="GO" id="GO:0000428">
    <property type="term" value="C:DNA-directed RNA polymerase complex"/>
    <property type="evidence" value="ECO:0007669"/>
    <property type="project" value="UniProtKB-KW"/>
</dbReference>
<protein>
    <recommendedName>
        <fullName evidence="3 11">DNA-directed RNA polymerase subunit omega</fullName>
        <shortName evidence="11">RNAP omega subunit</shortName>
        <ecNumber evidence="2 11">2.7.7.6</ecNumber>
    </recommendedName>
    <alternativeName>
        <fullName evidence="9 11">RNA polymerase omega subunit</fullName>
    </alternativeName>
    <alternativeName>
        <fullName evidence="8 11">Transcriptase subunit omega</fullName>
    </alternativeName>
</protein>
<dbReference type="InterPro" id="IPR036161">
    <property type="entry name" value="RPB6/omega-like_sf"/>
</dbReference>
<evidence type="ECO:0000256" key="7">
    <source>
        <dbReference type="ARBA" id="ARBA00023163"/>
    </source>
</evidence>
<evidence type="ECO:0000256" key="11">
    <source>
        <dbReference type="HAMAP-Rule" id="MF_00366"/>
    </source>
</evidence>
<dbReference type="SUPFAM" id="SSF63562">
    <property type="entry name" value="RPB6/omega subunit-like"/>
    <property type="match status" value="1"/>
</dbReference>
<dbReference type="RefSeq" id="WP_094078143.1">
    <property type="nucleotide sequence ID" value="NZ_NBYO01000003.1"/>
</dbReference>
<dbReference type="PANTHER" id="PTHR34476:SF1">
    <property type="entry name" value="DNA-DIRECTED RNA POLYMERASE SUBUNIT OMEGA"/>
    <property type="match status" value="1"/>
</dbReference>
<evidence type="ECO:0000256" key="8">
    <source>
        <dbReference type="ARBA" id="ARBA00029924"/>
    </source>
</evidence>
<comment type="caution">
    <text evidence="13">The sequence shown here is derived from an EMBL/GenBank/DDBJ whole genome shotgun (WGS) entry which is preliminary data.</text>
</comment>
<dbReference type="GO" id="GO:0006351">
    <property type="term" value="P:DNA-templated transcription"/>
    <property type="evidence" value="ECO:0007669"/>
    <property type="project" value="UniProtKB-UniRule"/>
</dbReference>
<accession>A0A231UVL7</accession>
<organism evidence="13 14">
    <name type="scientific">Notoacmeibacter marinus</name>
    <dbReference type="NCBI Taxonomy" id="1876515"/>
    <lineage>
        <taxon>Bacteria</taxon>
        <taxon>Pseudomonadati</taxon>
        <taxon>Pseudomonadota</taxon>
        <taxon>Alphaproteobacteria</taxon>
        <taxon>Hyphomicrobiales</taxon>
        <taxon>Notoacmeibacteraceae</taxon>
        <taxon>Notoacmeibacter</taxon>
    </lineage>
</organism>
<comment type="similarity">
    <text evidence="1 11">Belongs to the RNA polymerase subunit omega family.</text>
</comment>
<dbReference type="HAMAP" id="MF_00366">
    <property type="entry name" value="RNApol_bact_RpoZ"/>
    <property type="match status" value="1"/>
</dbReference>